<sequence length="127" mass="14591">MPPLPTRTLKHARVLRQATTEAEQRLWQHLRAGRLNGWKFRRQHPVPPYIVDFYCEAAKVVVELDGSQHKAETDHKRTSFLASRGLKVLRYWDNEVLNETHAVLEAILGAVEYRTLTPTPLPEGEGL</sequence>
<dbReference type="AlphaFoldDB" id="A0A370KDU0"/>
<accession>A0A370KDU0</accession>
<comment type="caution">
    <text evidence="2">The sequence shown here is derived from an EMBL/GenBank/DDBJ whole genome shotgun (WGS) entry which is preliminary data.</text>
</comment>
<feature type="domain" description="DUF559" evidence="1">
    <location>
        <begin position="8"/>
        <end position="111"/>
    </location>
</feature>
<dbReference type="EMBL" id="QQSY01000001">
    <property type="protein sequence ID" value="RDJ00712.1"/>
    <property type="molecule type" value="Genomic_DNA"/>
</dbReference>
<proteinExistence type="predicted"/>
<dbReference type="GO" id="GO:0004519">
    <property type="term" value="F:endonuclease activity"/>
    <property type="evidence" value="ECO:0007669"/>
    <property type="project" value="UniProtKB-KW"/>
</dbReference>
<dbReference type="InterPro" id="IPR007569">
    <property type="entry name" value="DUF559"/>
</dbReference>
<evidence type="ECO:0000259" key="1">
    <source>
        <dbReference type="Pfam" id="PF04480"/>
    </source>
</evidence>
<dbReference type="CDD" id="cd01038">
    <property type="entry name" value="Endonuclease_DUF559"/>
    <property type="match status" value="1"/>
</dbReference>
<evidence type="ECO:0000313" key="3">
    <source>
        <dbReference type="Proteomes" id="UP000254711"/>
    </source>
</evidence>
<name>A0A370KDU0_9GAMM</name>
<dbReference type="Pfam" id="PF04480">
    <property type="entry name" value="DUF559"/>
    <property type="match status" value="1"/>
</dbReference>
<dbReference type="PANTHER" id="PTHR38590">
    <property type="entry name" value="BLL0828 PROTEIN"/>
    <property type="match status" value="1"/>
</dbReference>
<keyword evidence="2" id="KW-0540">Nuclease</keyword>
<dbReference type="Proteomes" id="UP000254711">
    <property type="component" value="Unassembled WGS sequence"/>
</dbReference>
<keyword evidence="2" id="KW-0255">Endonuclease</keyword>
<organism evidence="2 3">
    <name type="scientific">Dyella solisilvae</name>
    <dbReference type="NCBI Taxonomy" id="1920168"/>
    <lineage>
        <taxon>Bacteria</taxon>
        <taxon>Pseudomonadati</taxon>
        <taxon>Pseudomonadota</taxon>
        <taxon>Gammaproteobacteria</taxon>
        <taxon>Lysobacterales</taxon>
        <taxon>Rhodanobacteraceae</taxon>
        <taxon>Dyella</taxon>
    </lineage>
</organism>
<dbReference type="SUPFAM" id="SSF52980">
    <property type="entry name" value="Restriction endonuclease-like"/>
    <property type="match status" value="1"/>
</dbReference>
<reference evidence="2 3" key="1">
    <citation type="submission" date="2018-07" db="EMBL/GenBank/DDBJ databases">
        <title>Dyella solisilvae sp. nov., isolated from the pine and broad-leaved mixed forest soil.</title>
        <authorList>
            <person name="Gao Z."/>
            <person name="Qiu L."/>
        </authorList>
    </citation>
    <scope>NUCLEOTIDE SEQUENCE [LARGE SCALE GENOMIC DNA]</scope>
    <source>
        <strain evidence="2 3">DHG54</strain>
    </source>
</reference>
<dbReference type="Gene3D" id="3.40.960.10">
    <property type="entry name" value="VSR Endonuclease"/>
    <property type="match status" value="1"/>
</dbReference>
<dbReference type="InterPro" id="IPR011335">
    <property type="entry name" value="Restrct_endonuc-II-like"/>
</dbReference>
<keyword evidence="2" id="KW-0378">Hydrolase</keyword>
<protein>
    <submittedName>
        <fullName evidence="2">Endonuclease domain-containing protein</fullName>
    </submittedName>
</protein>
<dbReference type="PANTHER" id="PTHR38590:SF1">
    <property type="entry name" value="BLL0828 PROTEIN"/>
    <property type="match status" value="1"/>
</dbReference>
<gene>
    <name evidence="2" type="ORF">DVT68_06785</name>
</gene>
<dbReference type="InterPro" id="IPR047216">
    <property type="entry name" value="Endonuclease_DUF559_bact"/>
</dbReference>
<keyword evidence="3" id="KW-1185">Reference proteome</keyword>
<dbReference type="OrthoDB" id="9798754at2"/>
<evidence type="ECO:0000313" key="2">
    <source>
        <dbReference type="EMBL" id="RDJ00712.1"/>
    </source>
</evidence>